<gene>
    <name evidence="1" type="ORF">GSY69_13005</name>
</gene>
<comment type="caution">
    <text evidence="1">The sequence shown here is derived from an EMBL/GenBank/DDBJ whole genome shotgun (WGS) entry which is preliminary data.</text>
</comment>
<dbReference type="Gene3D" id="3.40.50.1000">
    <property type="entry name" value="HAD superfamily/HAD-like"/>
    <property type="match status" value="2"/>
</dbReference>
<dbReference type="InterPro" id="IPR006357">
    <property type="entry name" value="HAD-SF_hydro_IIA"/>
</dbReference>
<dbReference type="Pfam" id="PF13242">
    <property type="entry name" value="Hydrolase_like"/>
    <property type="match status" value="1"/>
</dbReference>
<name>A0A6N9HA09_9MICO</name>
<dbReference type="Pfam" id="PF13344">
    <property type="entry name" value="Hydrolase_6"/>
    <property type="match status" value="1"/>
</dbReference>
<protein>
    <submittedName>
        <fullName evidence="1">HAD-IIA family hydrolase</fullName>
    </submittedName>
</protein>
<keyword evidence="1" id="KW-0378">Hydrolase</keyword>
<dbReference type="InterPro" id="IPR006439">
    <property type="entry name" value="HAD-SF_hydro_IA"/>
</dbReference>
<reference evidence="1 2" key="1">
    <citation type="submission" date="2020-01" db="EMBL/GenBank/DDBJ databases">
        <authorList>
            <person name="Deng T."/>
        </authorList>
    </citation>
    <scope>NUCLEOTIDE SEQUENCE [LARGE SCALE GENOMIC DNA]</scope>
    <source>
        <strain evidence="1 2">5221</strain>
    </source>
</reference>
<organism evidence="1 2">
    <name type="scientific">Brevibacterium rongguiense</name>
    <dbReference type="NCBI Taxonomy" id="2695267"/>
    <lineage>
        <taxon>Bacteria</taxon>
        <taxon>Bacillati</taxon>
        <taxon>Actinomycetota</taxon>
        <taxon>Actinomycetes</taxon>
        <taxon>Micrococcales</taxon>
        <taxon>Brevibacteriaceae</taxon>
        <taxon>Brevibacterium</taxon>
    </lineage>
</organism>
<dbReference type="InterPro" id="IPR023214">
    <property type="entry name" value="HAD_sf"/>
</dbReference>
<proteinExistence type="predicted"/>
<dbReference type="InterPro" id="IPR036412">
    <property type="entry name" value="HAD-like_sf"/>
</dbReference>
<dbReference type="NCBIfam" id="TIGR01549">
    <property type="entry name" value="HAD-SF-IA-v1"/>
    <property type="match status" value="1"/>
</dbReference>
<dbReference type="SUPFAM" id="SSF56784">
    <property type="entry name" value="HAD-like"/>
    <property type="match status" value="1"/>
</dbReference>
<dbReference type="NCBIfam" id="TIGR01460">
    <property type="entry name" value="HAD-SF-IIA"/>
    <property type="match status" value="1"/>
</dbReference>
<accession>A0A6N9HA09</accession>
<dbReference type="AlphaFoldDB" id="A0A6N9HA09"/>
<dbReference type="PANTHER" id="PTHR19288">
    <property type="entry name" value="4-NITROPHENYLPHOSPHATASE-RELATED"/>
    <property type="match status" value="1"/>
</dbReference>
<dbReference type="GO" id="GO:0005737">
    <property type="term" value="C:cytoplasm"/>
    <property type="evidence" value="ECO:0007669"/>
    <property type="project" value="TreeGrafter"/>
</dbReference>
<dbReference type="RefSeq" id="WP_160954261.1">
    <property type="nucleotide sequence ID" value="NZ_WWEQ01000085.1"/>
</dbReference>
<sequence length="331" mass="33455">MSALEVAGGHDAVLLDLDGVVYTGRAAVPGAAEALGRWHAAGLPYCFVTNNAAYPAARVAERLRGFGVELADADVMTSGQAAAAELAAQLDPGTPVLVVGSPALRELVAAAGLAVRTPPAGDEAPPHVAAVVHGFDRDIGWHGLTAAIRAIRGGARSWATNPDPSVPTEDGELPGNGTFVDIVARFSGVEPTVIGKPAATMLIRAAQRLGARSPLMVGDRLSTDMAAARAAGFACALVLTGIDDVHAALTAPPEARPDTVVADLAQLAQALPEARVDGDGAVCGDGRAQLSGGRLRLAGPPRPAVQAALALTAGMDPAGLDLAEVPRRFDA</sequence>
<dbReference type="EMBL" id="WWEQ01000085">
    <property type="protein sequence ID" value="MYM20853.1"/>
    <property type="molecule type" value="Genomic_DNA"/>
</dbReference>
<dbReference type="GO" id="GO:0016791">
    <property type="term" value="F:phosphatase activity"/>
    <property type="evidence" value="ECO:0007669"/>
    <property type="project" value="TreeGrafter"/>
</dbReference>
<evidence type="ECO:0000313" key="2">
    <source>
        <dbReference type="Proteomes" id="UP000469215"/>
    </source>
</evidence>
<dbReference type="PANTHER" id="PTHR19288:SF95">
    <property type="entry name" value="D-GLYCEROL 3-PHOSPHATE PHOSPHATASE"/>
    <property type="match status" value="1"/>
</dbReference>
<keyword evidence="2" id="KW-1185">Reference proteome</keyword>
<dbReference type="Proteomes" id="UP000469215">
    <property type="component" value="Unassembled WGS sequence"/>
</dbReference>
<evidence type="ECO:0000313" key="1">
    <source>
        <dbReference type="EMBL" id="MYM20853.1"/>
    </source>
</evidence>